<evidence type="ECO:0000256" key="8">
    <source>
        <dbReference type="SAM" id="Phobius"/>
    </source>
</evidence>
<feature type="transmembrane region" description="Helical" evidence="8">
    <location>
        <begin position="26"/>
        <end position="46"/>
    </location>
</feature>
<dbReference type="InterPro" id="IPR013525">
    <property type="entry name" value="ABC2_TM"/>
</dbReference>
<keyword evidence="3" id="KW-0813">Transport</keyword>
<feature type="transmembrane region" description="Helical" evidence="8">
    <location>
        <begin position="175"/>
        <end position="198"/>
    </location>
</feature>
<keyword evidence="7 8" id="KW-0472">Membrane</keyword>
<comment type="subcellular location">
    <subcellularLocation>
        <location evidence="1">Cell membrane</location>
        <topology evidence="1">Multi-pass membrane protein</topology>
    </subcellularLocation>
</comment>
<dbReference type="PANTHER" id="PTHR30294">
    <property type="entry name" value="MEMBRANE COMPONENT OF ABC TRANSPORTER YHHJ-RELATED"/>
    <property type="match status" value="1"/>
</dbReference>
<dbReference type="PROSITE" id="PS51012">
    <property type="entry name" value="ABC_TM2"/>
    <property type="match status" value="1"/>
</dbReference>
<feature type="transmembrane region" description="Helical" evidence="8">
    <location>
        <begin position="287"/>
        <end position="306"/>
    </location>
</feature>
<evidence type="ECO:0000256" key="4">
    <source>
        <dbReference type="ARBA" id="ARBA00022475"/>
    </source>
</evidence>
<evidence type="ECO:0000256" key="3">
    <source>
        <dbReference type="ARBA" id="ARBA00022448"/>
    </source>
</evidence>
<keyword evidence="11" id="KW-1185">Reference proteome</keyword>
<dbReference type="Gene3D" id="3.40.1710.10">
    <property type="entry name" value="abc type-2 transporter like domain"/>
    <property type="match status" value="1"/>
</dbReference>
<sequence length="368" mass="40535">MELKTELRKSWIIMIKEFKQILRKKAFMIPMFMFPIVMIVFFGYGMGGTVKNADILIANDDTGIASGSLVQEIGSFIPKNGDIKMFSVTYTKDMGQSEAERKIDAGLYKAVLIIPQDYSERVAKNESVTLTLLVDSSDTTSSGIIINFMNQLLAKTGNISLNIPDIYGKLQYIDFLTPAVIALTVFFGTIQTMGYAIAGERQDGTLVRIMMTPVSRGAVILGKTLQQLVLQLARAVVLILGAIIILGVTMNGSWLLVALVLIIFTFGAVGLGMAISAVSEDMISFQAISTLVAFPSMFATGVFYPLSSAPDWMRWIAYMVPLTYANDAMRTIMIKGQGLSFIANDVVILLIFAIFYFTLGVYLFRREV</sequence>
<feature type="transmembrane region" description="Helical" evidence="8">
    <location>
        <begin position="228"/>
        <end position="248"/>
    </location>
</feature>
<evidence type="ECO:0000256" key="6">
    <source>
        <dbReference type="ARBA" id="ARBA00022989"/>
    </source>
</evidence>
<proteinExistence type="inferred from homology"/>
<dbReference type="Proteomes" id="UP000218615">
    <property type="component" value="Unassembled WGS sequence"/>
</dbReference>
<evidence type="ECO:0000313" key="10">
    <source>
        <dbReference type="EMBL" id="SNQ59431.1"/>
    </source>
</evidence>
<name>A0A284VJH5_9EURY</name>
<keyword evidence="5 8" id="KW-0812">Transmembrane</keyword>
<keyword evidence="6 8" id="KW-1133">Transmembrane helix</keyword>
<reference evidence="11" key="1">
    <citation type="submission" date="2017-06" db="EMBL/GenBank/DDBJ databases">
        <authorList>
            <person name="Cremers G."/>
        </authorList>
    </citation>
    <scope>NUCLEOTIDE SEQUENCE [LARGE SCALE GENOMIC DNA]</scope>
</reference>
<comment type="similarity">
    <text evidence="2">Belongs to the ABC-2 integral membrane protein family.</text>
</comment>
<dbReference type="EMBL" id="FZMP01000023">
    <property type="protein sequence ID" value="SNQ59431.1"/>
    <property type="molecule type" value="Genomic_DNA"/>
</dbReference>
<dbReference type="Pfam" id="PF12698">
    <property type="entry name" value="ABC2_membrane_3"/>
    <property type="match status" value="1"/>
</dbReference>
<dbReference type="InterPro" id="IPR051449">
    <property type="entry name" value="ABC-2_transporter_component"/>
</dbReference>
<dbReference type="GO" id="GO:0140359">
    <property type="term" value="F:ABC-type transporter activity"/>
    <property type="evidence" value="ECO:0007669"/>
    <property type="project" value="InterPro"/>
</dbReference>
<evidence type="ECO:0000256" key="1">
    <source>
        <dbReference type="ARBA" id="ARBA00004651"/>
    </source>
</evidence>
<evidence type="ECO:0000256" key="7">
    <source>
        <dbReference type="ARBA" id="ARBA00023136"/>
    </source>
</evidence>
<organism evidence="10 11">
    <name type="scientific">Candidatus Methanoperedens nitratireducens</name>
    <dbReference type="NCBI Taxonomy" id="1392998"/>
    <lineage>
        <taxon>Archaea</taxon>
        <taxon>Methanobacteriati</taxon>
        <taxon>Methanobacteriota</taxon>
        <taxon>Stenosarchaea group</taxon>
        <taxon>Methanomicrobia</taxon>
        <taxon>Methanosarcinales</taxon>
        <taxon>ANME-2 cluster</taxon>
        <taxon>Candidatus Methanoperedentaceae</taxon>
        <taxon>Candidatus Methanoperedens</taxon>
    </lineage>
</organism>
<dbReference type="GO" id="GO:0005886">
    <property type="term" value="C:plasma membrane"/>
    <property type="evidence" value="ECO:0007669"/>
    <property type="project" value="UniProtKB-SubCell"/>
</dbReference>
<evidence type="ECO:0000313" key="11">
    <source>
        <dbReference type="Proteomes" id="UP000218615"/>
    </source>
</evidence>
<evidence type="ECO:0000256" key="2">
    <source>
        <dbReference type="ARBA" id="ARBA00007783"/>
    </source>
</evidence>
<dbReference type="PANTHER" id="PTHR30294:SF38">
    <property type="entry name" value="TRANSPORT PERMEASE PROTEIN"/>
    <property type="match status" value="1"/>
</dbReference>
<feature type="transmembrane region" description="Helical" evidence="8">
    <location>
        <begin position="254"/>
        <end position="275"/>
    </location>
</feature>
<dbReference type="RefSeq" id="WP_096203808.1">
    <property type="nucleotide sequence ID" value="NZ_FZMP01000023.1"/>
</dbReference>
<keyword evidence="4" id="KW-1003">Cell membrane</keyword>
<dbReference type="InterPro" id="IPR047817">
    <property type="entry name" value="ABC2_TM_bact-type"/>
</dbReference>
<dbReference type="AlphaFoldDB" id="A0A284VJH5"/>
<gene>
    <name evidence="10" type="ORF">MNV_1190014</name>
</gene>
<feature type="transmembrane region" description="Helical" evidence="8">
    <location>
        <begin position="341"/>
        <end position="364"/>
    </location>
</feature>
<feature type="domain" description="ABC transmembrane type-2" evidence="9">
    <location>
        <begin position="142"/>
        <end position="367"/>
    </location>
</feature>
<protein>
    <submittedName>
        <fullName evidence="10">ABC-type multidrug transport system, permease component</fullName>
    </submittedName>
</protein>
<evidence type="ECO:0000259" key="9">
    <source>
        <dbReference type="PROSITE" id="PS51012"/>
    </source>
</evidence>
<evidence type="ECO:0000256" key="5">
    <source>
        <dbReference type="ARBA" id="ARBA00022692"/>
    </source>
</evidence>
<accession>A0A284VJH5</accession>